<gene>
    <name evidence="1" type="ORF">SCLCIDRAFT_28720</name>
</gene>
<dbReference type="AlphaFoldDB" id="A0A0C3DNQ8"/>
<name>A0A0C3DNQ8_9AGAM</name>
<dbReference type="OrthoDB" id="10252740at2759"/>
<dbReference type="EMBL" id="KN822098">
    <property type="protein sequence ID" value="KIM57631.1"/>
    <property type="molecule type" value="Genomic_DNA"/>
</dbReference>
<dbReference type="SUPFAM" id="SSF101690">
    <property type="entry name" value="PAZ domain"/>
    <property type="match status" value="1"/>
</dbReference>
<organism evidence="1 2">
    <name type="scientific">Scleroderma citrinum Foug A</name>
    <dbReference type="NCBI Taxonomy" id="1036808"/>
    <lineage>
        <taxon>Eukaryota</taxon>
        <taxon>Fungi</taxon>
        <taxon>Dikarya</taxon>
        <taxon>Basidiomycota</taxon>
        <taxon>Agaricomycotina</taxon>
        <taxon>Agaricomycetes</taxon>
        <taxon>Agaricomycetidae</taxon>
        <taxon>Boletales</taxon>
        <taxon>Sclerodermatineae</taxon>
        <taxon>Sclerodermataceae</taxon>
        <taxon>Scleroderma</taxon>
    </lineage>
</organism>
<dbReference type="InParanoid" id="A0A0C3DNQ8"/>
<accession>A0A0C3DNQ8</accession>
<reference evidence="1 2" key="1">
    <citation type="submission" date="2014-04" db="EMBL/GenBank/DDBJ databases">
        <authorList>
            <consortium name="DOE Joint Genome Institute"/>
            <person name="Kuo A."/>
            <person name="Kohler A."/>
            <person name="Nagy L.G."/>
            <person name="Floudas D."/>
            <person name="Copeland A."/>
            <person name="Barry K.W."/>
            <person name="Cichocki N."/>
            <person name="Veneault-Fourrey C."/>
            <person name="LaButti K."/>
            <person name="Lindquist E.A."/>
            <person name="Lipzen A."/>
            <person name="Lundell T."/>
            <person name="Morin E."/>
            <person name="Murat C."/>
            <person name="Sun H."/>
            <person name="Tunlid A."/>
            <person name="Henrissat B."/>
            <person name="Grigoriev I.V."/>
            <person name="Hibbett D.S."/>
            <person name="Martin F."/>
            <person name="Nordberg H.P."/>
            <person name="Cantor M.N."/>
            <person name="Hua S.X."/>
        </authorList>
    </citation>
    <scope>NUCLEOTIDE SEQUENCE [LARGE SCALE GENOMIC DNA]</scope>
    <source>
        <strain evidence="1 2">Foug A</strain>
    </source>
</reference>
<reference evidence="2" key="2">
    <citation type="submission" date="2015-01" db="EMBL/GenBank/DDBJ databases">
        <title>Evolutionary Origins and Diversification of the Mycorrhizal Mutualists.</title>
        <authorList>
            <consortium name="DOE Joint Genome Institute"/>
            <consortium name="Mycorrhizal Genomics Consortium"/>
            <person name="Kohler A."/>
            <person name="Kuo A."/>
            <person name="Nagy L.G."/>
            <person name="Floudas D."/>
            <person name="Copeland A."/>
            <person name="Barry K.W."/>
            <person name="Cichocki N."/>
            <person name="Veneault-Fourrey C."/>
            <person name="LaButti K."/>
            <person name="Lindquist E.A."/>
            <person name="Lipzen A."/>
            <person name="Lundell T."/>
            <person name="Morin E."/>
            <person name="Murat C."/>
            <person name="Riley R."/>
            <person name="Ohm R."/>
            <person name="Sun H."/>
            <person name="Tunlid A."/>
            <person name="Henrissat B."/>
            <person name="Grigoriev I.V."/>
            <person name="Hibbett D.S."/>
            <person name="Martin F."/>
        </authorList>
    </citation>
    <scope>NUCLEOTIDE SEQUENCE [LARGE SCALE GENOMIC DNA]</scope>
    <source>
        <strain evidence="2">Foug A</strain>
    </source>
</reference>
<evidence type="ECO:0000313" key="2">
    <source>
        <dbReference type="Proteomes" id="UP000053989"/>
    </source>
</evidence>
<dbReference type="STRING" id="1036808.A0A0C3DNQ8"/>
<dbReference type="InterPro" id="IPR036085">
    <property type="entry name" value="PAZ_dom_sf"/>
</dbReference>
<dbReference type="Proteomes" id="UP000053989">
    <property type="component" value="Unassembled WGS sequence"/>
</dbReference>
<dbReference type="HOGENOM" id="CLU_1086500_0_0_1"/>
<sequence length="256" mass="28952">MSDRGPSKRSCTIILRPVDTAAVDFANFRQSIARHLTQQTFGYPGDHITTTYHSPGSKSELSKQCEGLLHQRSWISETRRWIGPMETVLSERLSSAQTTPYQCGCTRKDVALSVLDKNDVHALRLDPSSPEFRKLKSFFKNASVTFEHIKSRKEIMDIIPCTGYYEFKKEDTRGMAVQQYYRETLNIHLKYPDIIGITLKGPQQQRNVSTCLAVRVVSANCDVDCSTINVKRPQLRLQVFGANGVWGVSCLMPLGF</sequence>
<protein>
    <submittedName>
        <fullName evidence="1">Uncharacterized protein</fullName>
    </submittedName>
</protein>
<evidence type="ECO:0000313" key="1">
    <source>
        <dbReference type="EMBL" id="KIM57631.1"/>
    </source>
</evidence>
<proteinExistence type="predicted"/>
<dbReference type="Gene3D" id="2.170.260.10">
    <property type="entry name" value="paz domain"/>
    <property type="match status" value="1"/>
</dbReference>
<keyword evidence="2" id="KW-1185">Reference proteome</keyword>